<dbReference type="Proteomes" id="UP000298663">
    <property type="component" value="Chromosome X"/>
</dbReference>
<dbReference type="OrthoDB" id="267284at2759"/>
<dbReference type="EMBL" id="CM016762">
    <property type="protein sequence ID" value="TMS33211.1"/>
    <property type="molecule type" value="Genomic_DNA"/>
</dbReference>
<dbReference type="PANTHER" id="PTHR20921:SF0">
    <property type="entry name" value="TRANSMEMBRANE PROTEIN 222"/>
    <property type="match status" value="1"/>
</dbReference>
<organism evidence="2 3">
    <name type="scientific">Steinernema carpocapsae</name>
    <name type="common">Entomopathogenic nematode</name>
    <dbReference type="NCBI Taxonomy" id="34508"/>
    <lineage>
        <taxon>Eukaryota</taxon>
        <taxon>Metazoa</taxon>
        <taxon>Ecdysozoa</taxon>
        <taxon>Nematoda</taxon>
        <taxon>Chromadorea</taxon>
        <taxon>Rhabditida</taxon>
        <taxon>Tylenchina</taxon>
        <taxon>Panagrolaimomorpha</taxon>
        <taxon>Strongyloidoidea</taxon>
        <taxon>Steinernematidae</taxon>
        <taxon>Steinernema</taxon>
    </lineage>
</organism>
<name>A0A4U8UKF3_STECR</name>
<dbReference type="PANTHER" id="PTHR20921">
    <property type="entry name" value="TRANSMEMBRANE PROTEIN 222"/>
    <property type="match status" value="1"/>
</dbReference>
<comment type="caution">
    <text evidence="2">The sequence shown here is derived from an EMBL/GenBank/DDBJ whole genome shotgun (WGS) entry which is preliminary data.</text>
</comment>
<accession>A0A4U8UKF3</accession>
<evidence type="ECO:0000313" key="2">
    <source>
        <dbReference type="EMBL" id="TMS33211.1"/>
    </source>
</evidence>
<keyword evidence="1" id="KW-0812">Transmembrane</keyword>
<dbReference type="STRING" id="34508.A0A4U8UKF3"/>
<protein>
    <submittedName>
        <fullName evidence="2">Uncharacterized protein</fullName>
    </submittedName>
</protein>
<sequence length="166" mass="19096">MFFKTETNGIGNTFGLHQIQAQKRDWFFPFVGHMGIASSRGVIRDFAGSYYVSENNMGFGWPTMYWQLTPNKVIGGPEVFDRAIGDASNEYKNHYHNLFCDNCHSHVAYALNRMAYNGRTNYNMFNLCFYIMYHGKYVGIGGIIKQWLPMCILLIVIASLIIFAQF</sequence>
<gene>
    <name evidence="2" type="ORF">L596_000975</name>
</gene>
<keyword evidence="1" id="KW-1133">Transmembrane helix</keyword>
<proteinExistence type="predicted"/>
<feature type="transmembrane region" description="Helical" evidence="1">
    <location>
        <begin position="122"/>
        <end position="140"/>
    </location>
</feature>
<dbReference type="Pfam" id="PF05608">
    <property type="entry name" value="RTE1"/>
    <property type="match status" value="2"/>
</dbReference>
<keyword evidence="1" id="KW-0472">Membrane</keyword>
<dbReference type="InterPro" id="IPR008496">
    <property type="entry name" value="TMEM222/RTE1"/>
</dbReference>
<feature type="transmembrane region" description="Helical" evidence="1">
    <location>
        <begin position="146"/>
        <end position="164"/>
    </location>
</feature>
<evidence type="ECO:0000256" key="1">
    <source>
        <dbReference type="SAM" id="Phobius"/>
    </source>
</evidence>
<reference evidence="2 3" key="2">
    <citation type="journal article" date="2019" name="G3 (Bethesda)">
        <title>Hybrid Assembly of the Genome of the Entomopathogenic Nematode Steinernema carpocapsae Identifies the X-Chromosome.</title>
        <authorList>
            <person name="Serra L."/>
            <person name="Macchietto M."/>
            <person name="Macias-Munoz A."/>
            <person name="McGill C.J."/>
            <person name="Rodriguez I.M."/>
            <person name="Rodriguez B."/>
            <person name="Murad R."/>
            <person name="Mortazavi A."/>
        </authorList>
    </citation>
    <scope>NUCLEOTIDE SEQUENCE [LARGE SCALE GENOMIC DNA]</scope>
    <source>
        <strain evidence="2 3">ALL</strain>
    </source>
</reference>
<keyword evidence="3" id="KW-1185">Reference proteome</keyword>
<dbReference type="AlphaFoldDB" id="A0A4U8UKF3"/>
<dbReference type="EMBL" id="AZBU02000001">
    <property type="protein sequence ID" value="TMS33211.1"/>
    <property type="molecule type" value="Genomic_DNA"/>
</dbReference>
<evidence type="ECO:0000313" key="3">
    <source>
        <dbReference type="Proteomes" id="UP000298663"/>
    </source>
</evidence>
<reference evidence="2 3" key="1">
    <citation type="journal article" date="2015" name="Genome Biol.">
        <title>Comparative genomics of Steinernema reveals deeply conserved gene regulatory networks.</title>
        <authorList>
            <person name="Dillman A.R."/>
            <person name="Macchietto M."/>
            <person name="Porter C.F."/>
            <person name="Rogers A."/>
            <person name="Williams B."/>
            <person name="Antoshechkin I."/>
            <person name="Lee M.M."/>
            <person name="Goodwin Z."/>
            <person name="Lu X."/>
            <person name="Lewis E.E."/>
            <person name="Goodrich-Blair H."/>
            <person name="Stock S.P."/>
            <person name="Adams B.J."/>
            <person name="Sternberg P.W."/>
            <person name="Mortazavi A."/>
        </authorList>
    </citation>
    <scope>NUCLEOTIDE SEQUENCE [LARGE SCALE GENOMIC DNA]</scope>
    <source>
        <strain evidence="2 3">ALL</strain>
    </source>
</reference>